<evidence type="ECO:0000313" key="3">
    <source>
        <dbReference type="EMBL" id="TKC05877.1"/>
    </source>
</evidence>
<dbReference type="InterPro" id="IPR046232">
    <property type="entry name" value="DUF6265"/>
</dbReference>
<evidence type="ECO:0000313" key="4">
    <source>
        <dbReference type="Proteomes" id="UP000307244"/>
    </source>
</evidence>
<keyword evidence="1" id="KW-0732">Signal</keyword>
<dbReference type="Pfam" id="PF19780">
    <property type="entry name" value="DUF6265"/>
    <property type="match status" value="1"/>
</dbReference>
<comment type="caution">
    <text evidence="3">The sequence shown here is derived from an EMBL/GenBank/DDBJ whole genome shotgun (WGS) entry which is preliminary data.</text>
</comment>
<keyword evidence="4" id="KW-1185">Reference proteome</keyword>
<name>A0A4U1CH31_9SPHI</name>
<dbReference type="AlphaFoldDB" id="A0A4U1CH31"/>
<reference evidence="3 4" key="1">
    <citation type="submission" date="2019-04" db="EMBL/GenBank/DDBJ databases">
        <title>Pedobacter sp. RP-3-15 sp. nov., isolated from Arctic soil.</title>
        <authorList>
            <person name="Dahal R.H."/>
            <person name="Kim D.-U."/>
        </authorList>
    </citation>
    <scope>NUCLEOTIDE SEQUENCE [LARGE SCALE GENOMIC DNA]</scope>
    <source>
        <strain evidence="3 4">RP-3-15</strain>
    </source>
</reference>
<feature type="domain" description="DUF6265" evidence="2">
    <location>
        <begin position="36"/>
        <end position="142"/>
    </location>
</feature>
<evidence type="ECO:0000256" key="1">
    <source>
        <dbReference type="SAM" id="SignalP"/>
    </source>
</evidence>
<feature type="signal peptide" evidence="1">
    <location>
        <begin position="1"/>
        <end position="24"/>
    </location>
</feature>
<gene>
    <name evidence="3" type="ORF">FA047_11070</name>
</gene>
<dbReference type="Proteomes" id="UP000307244">
    <property type="component" value="Unassembled WGS sequence"/>
</dbReference>
<protein>
    <recommendedName>
        <fullName evidence="2">DUF6265 domain-containing protein</fullName>
    </recommendedName>
</protein>
<accession>A0A4U1CH31</accession>
<organism evidence="3 4">
    <name type="scientific">Pedobacter frigoris</name>
    <dbReference type="NCBI Taxonomy" id="2571272"/>
    <lineage>
        <taxon>Bacteria</taxon>
        <taxon>Pseudomonadati</taxon>
        <taxon>Bacteroidota</taxon>
        <taxon>Sphingobacteriia</taxon>
        <taxon>Sphingobacteriales</taxon>
        <taxon>Sphingobacteriaceae</taxon>
        <taxon>Pedobacter</taxon>
    </lineage>
</organism>
<feature type="chain" id="PRO_5020580990" description="DUF6265 domain-containing protein" evidence="1">
    <location>
        <begin position="25"/>
        <end position="160"/>
    </location>
</feature>
<proteinExistence type="predicted"/>
<dbReference type="RefSeq" id="WP_136836138.1">
    <property type="nucleotide sequence ID" value="NZ_SWBQ01000003.1"/>
</dbReference>
<evidence type="ECO:0000259" key="2">
    <source>
        <dbReference type="Pfam" id="PF19780"/>
    </source>
</evidence>
<sequence length="160" mass="18184">MKTQQTKFIILFTLLMSIGRIASAQESTAQQFKKLEWLIGKWQRTNPKAGQSGYENWEKVSGIKLIGKGITLEGKKTVFEEQLELSVQDNQIFYKVRLTGDSKLVAFKLTSISKDAFVCENPEHDFPKKIAYTRNGKNVKAVISGNGHSVDYEFSIFKEK</sequence>
<dbReference type="EMBL" id="SWBQ01000003">
    <property type="protein sequence ID" value="TKC05877.1"/>
    <property type="molecule type" value="Genomic_DNA"/>
</dbReference>
<dbReference type="OrthoDB" id="5382295at2"/>